<evidence type="ECO:0000256" key="1">
    <source>
        <dbReference type="SAM" id="MobiDB-lite"/>
    </source>
</evidence>
<reference evidence="3 4" key="1">
    <citation type="submission" date="2018-10" db="EMBL/GenBank/DDBJ databases">
        <title>Kocuria tytonicola, new bacteria from the preen glands of American barn owls (Tyto furcata).</title>
        <authorList>
            <person name="Braun M.S."/>
            <person name="Wang E."/>
            <person name="Zimmermann S."/>
            <person name="Boutin S."/>
            <person name="Wagner H."/>
            <person name="Wink M."/>
        </authorList>
    </citation>
    <scope>NUCLEOTIDE SEQUENCE [LARGE SCALE GENOMIC DNA]</scope>
    <source>
        <strain evidence="3 4">473</strain>
    </source>
</reference>
<evidence type="ECO:0000313" key="3">
    <source>
        <dbReference type="EMBL" id="RLY94027.1"/>
    </source>
</evidence>
<organism evidence="3 4">
    <name type="scientific">Kocuria tytonicola</name>
    <dbReference type="NCBI Taxonomy" id="2055946"/>
    <lineage>
        <taxon>Bacteria</taxon>
        <taxon>Bacillati</taxon>
        <taxon>Actinomycetota</taxon>
        <taxon>Actinomycetes</taxon>
        <taxon>Micrococcales</taxon>
        <taxon>Micrococcaceae</taxon>
        <taxon>Kocuria</taxon>
    </lineage>
</organism>
<name>A0A3L9LA99_9MICC</name>
<feature type="domain" description="AbiEi antitoxin N-terminal" evidence="2">
    <location>
        <begin position="12"/>
        <end position="56"/>
    </location>
</feature>
<comment type="caution">
    <text evidence="3">The sequence shown here is derived from an EMBL/GenBank/DDBJ whole genome shotgun (WGS) entry which is preliminary data.</text>
</comment>
<evidence type="ECO:0000259" key="2">
    <source>
        <dbReference type="Pfam" id="PF13338"/>
    </source>
</evidence>
<sequence>MRTVDAITTMEELGASQWGLITTAQAGAYEISRVALGRLRDAGVIHPLRRGVWALPSADHGPLQELRAAWLATDSKRLAADRRGADVEVAVSHVSAAAAHSLGDLIPSRHEFTVEKRRQTTHDDVFFHRGELAGDVKIVEGLPVTSIPRTVGDLAAASVDFDHLADIIRDALSSPGVRWRDLATQLDQVAGRYGYDQGSELVDSSVEQAGLPEVFANLAESSSSFRMLSRQWVTAFNHGVLDSMPQGAQTSEFMADLGREMGRLIAEGAGFRALVPSTSPQTRNLVEKSSEHGCSSADKSDGDCRLEDQGSGA</sequence>
<proteinExistence type="predicted"/>
<feature type="compositionally biased region" description="Basic and acidic residues" evidence="1">
    <location>
        <begin position="298"/>
        <end position="313"/>
    </location>
</feature>
<dbReference type="Pfam" id="PF13338">
    <property type="entry name" value="AbiEi_4"/>
    <property type="match status" value="1"/>
</dbReference>
<dbReference type="Proteomes" id="UP000277871">
    <property type="component" value="Unassembled WGS sequence"/>
</dbReference>
<protein>
    <recommendedName>
        <fullName evidence="2">AbiEi antitoxin N-terminal domain-containing protein</fullName>
    </recommendedName>
</protein>
<accession>A0A3L9LA99</accession>
<dbReference type="AlphaFoldDB" id="A0A3L9LA99"/>
<dbReference type="EMBL" id="RDEX01000001">
    <property type="protein sequence ID" value="RLY94027.1"/>
    <property type="molecule type" value="Genomic_DNA"/>
</dbReference>
<evidence type="ECO:0000313" key="4">
    <source>
        <dbReference type="Proteomes" id="UP000277871"/>
    </source>
</evidence>
<dbReference type="InterPro" id="IPR025159">
    <property type="entry name" value="AbiEi_N"/>
</dbReference>
<feature type="region of interest" description="Disordered" evidence="1">
    <location>
        <begin position="276"/>
        <end position="313"/>
    </location>
</feature>
<keyword evidence="4" id="KW-1185">Reference proteome</keyword>
<gene>
    <name evidence="3" type="ORF">EAE32_01955</name>
</gene>